<dbReference type="AlphaFoldDB" id="K1RQR0"/>
<name>K1RQR0_9ZZZZ</name>
<evidence type="ECO:0000313" key="1">
    <source>
        <dbReference type="EMBL" id="EKC45899.1"/>
    </source>
</evidence>
<proteinExistence type="predicted"/>
<dbReference type="PANTHER" id="PTHR11063">
    <property type="entry name" value="GLUTAMATE SEMIALDEHYDE DEHYDROGENASE"/>
    <property type="match status" value="1"/>
</dbReference>
<dbReference type="SUPFAM" id="SSF53720">
    <property type="entry name" value="ALDH-like"/>
    <property type="match status" value="1"/>
</dbReference>
<sequence>MLEQLGINAKKASANLAGASTELKNKALEAIANALVDNAQKIIDANKVDYNAQLGILDGGMLDRLMLDFDRIKGMADGCLQVMKLDDPCGRVLETVERPNGLVIKKVSCPMGVIGIIYEARPNVTADAAALCLKSG</sequence>
<dbReference type="EMBL" id="AJWY01013770">
    <property type="protein sequence ID" value="EKC45899.1"/>
    <property type="molecule type" value="Genomic_DNA"/>
</dbReference>
<dbReference type="GO" id="GO:0004350">
    <property type="term" value="F:glutamate-5-semialdehyde dehydrogenase activity"/>
    <property type="evidence" value="ECO:0007669"/>
    <property type="project" value="TreeGrafter"/>
</dbReference>
<comment type="caution">
    <text evidence="1">The sequence shown here is derived from an EMBL/GenBank/DDBJ whole genome shotgun (WGS) entry which is preliminary data.</text>
</comment>
<dbReference type="InterPro" id="IPR016161">
    <property type="entry name" value="Ald_DH/histidinol_DH"/>
</dbReference>
<organism evidence="1">
    <name type="scientific">human gut metagenome</name>
    <dbReference type="NCBI Taxonomy" id="408170"/>
    <lineage>
        <taxon>unclassified sequences</taxon>
        <taxon>metagenomes</taxon>
        <taxon>organismal metagenomes</taxon>
    </lineage>
</organism>
<protein>
    <submittedName>
        <fullName evidence="1">Glutamate-5-semialdehyde dehydrogenase</fullName>
    </submittedName>
</protein>
<dbReference type="Gene3D" id="3.40.605.10">
    <property type="entry name" value="Aldehyde Dehydrogenase, Chain A, domain 1"/>
    <property type="match status" value="1"/>
</dbReference>
<gene>
    <name evidence="1" type="ORF">LEA_20043</name>
</gene>
<feature type="non-terminal residue" evidence="1">
    <location>
        <position position="136"/>
    </location>
</feature>
<reference evidence="1" key="1">
    <citation type="journal article" date="2013" name="Environ. Microbiol.">
        <title>Microbiota from the distal guts of lean and obese adolescents exhibit partial functional redundancy besides clear differences in community structure.</title>
        <authorList>
            <person name="Ferrer M."/>
            <person name="Ruiz A."/>
            <person name="Lanza F."/>
            <person name="Haange S.B."/>
            <person name="Oberbach A."/>
            <person name="Till H."/>
            <person name="Bargiela R."/>
            <person name="Campoy C."/>
            <person name="Segura M.T."/>
            <person name="Richter M."/>
            <person name="von Bergen M."/>
            <person name="Seifert J."/>
            <person name="Suarez A."/>
        </authorList>
    </citation>
    <scope>NUCLEOTIDE SEQUENCE</scope>
</reference>
<dbReference type="PANTHER" id="PTHR11063:SF8">
    <property type="entry name" value="DELTA-1-PYRROLINE-5-CARBOXYLATE SYNTHASE"/>
    <property type="match status" value="1"/>
</dbReference>
<accession>K1RQR0</accession>
<dbReference type="InterPro" id="IPR016162">
    <property type="entry name" value="Ald_DH_N"/>
</dbReference>